<evidence type="ECO:0000313" key="2">
    <source>
        <dbReference type="Proteomes" id="UP000291469"/>
    </source>
</evidence>
<gene>
    <name evidence="1" type="ORF">ER308_17190</name>
</gene>
<dbReference type="Proteomes" id="UP000291469">
    <property type="component" value="Chromosome"/>
</dbReference>
<dbReference type="AlphaFoldDB" id="A0A411YIS9"/>
<name>A0A411YIS9_9ACTN</name>
<dbReference type="InterPro" id="IPR021441">
    <property type="entry name" value="DUF3090"/>
</dbReference>
<evidence type="ECO:0000313" key="1">
    <source>
        <dbReference type="EMBL" id="QBI21133.1"/>
    </source>
</evidence>
<dbReference type="OrthoDB" id="156387at2"/>
<proteinExistence type="predicted"/>
<dbReference type="Pfam" id="PF11290">
    <property type="entry name" value="DUF3090"/>
    <property type="match status" value="1"/>
</dbReference>
<organism evidence="1 2">
    <name type="scientific">Egibacter rhizosphaerae</name>
    <dbReference type="NCBI Taxonomy" id="1670831"/>
    <lineage>
        <taxon>Bacteria</taxon>
        <taxon>Bacillati</taxon>
        <taxon>Actinomycetota</taxon>
        <taxon>Nitriliruptoria</taxon>
        <taxon>Egibacterales</taxon>
        <taxon>Egibacteraceae</taxon>
        <taxon>Egibacter</taxon>
    </lineage>
</organism>
<keyword evidence="2" id="KW-1185">Reference proteome</keyword>
<accession>A0A411YIS9</accession>
<dbReference type="RefSeq" id="WP_131156126.1">
    <property type="nucleotide sequence ID" value="NZ_CP036402.1"/>
</dbReference>
<dbReference type="EMBL" id="CP036402">
    <property type="protein sequence ID" value="QBI21133.1"/>
    <property type="molecule type" value="Genomic_DNA"/>
</dbReference>
<protein>
    <submittedName>
        <fullName evidence="1">DUF3090 family protein</fullName>
    </submittedName>
</protein>
<dbReference type="NCBIfam" id="TIGR03847">
    <property type="entry name" value="conserved hypothetical protein"/>
    <property type="match status" value="1"/>
</dbReference>
<sequence>MGESVEFESVEFITAGAVGEPGERAFYVQAEGEGQRVALLAEKTQIRSLAQLAQELLGRAGITVTPDDLDEASQRLREPVEPWWRAGSMSLGMDDEAERFVLEVEELPEELDPAEEPGEARFWMTREQLTALAAYAAYAVEAGARETCRLCSRPIDPVEGHVCPAQNGHGPLTT</sequence>
<reference evidence="1 2" key="1">
    <citation type="submission" date="2019-01" db="EMBL/GenBank/DDBJ databases">
        <title>Egibacter rhizosphaerae EGI 80759T.</title>
        <authorList>
            <person name="Chen D.-D."/>
            <person name="Tian Y."/>
            <person name="Jiao J.-Y."/>
            <person name="Zhang X.-T."/>
            <person name="Zhang Y.-G."/>
            <person name="Zhang Y."/>
            <person name="Xiao M."/>
            <person name="Shu W.-S."/>
            <person name="Li W.-J."/>
        </authorList>
    </citation>
    <scope>NUCLEOTIDE SEQUENCE [LARGE SCALE GENOMIC DNA]</scope>
    <source>
        <strain evidence="1 2">EGI 80759</strain>
    </source>
</reference>
<dbReference type="KEGG" id="erz:ER308_17190"/>